<evidence type="ECO:0000256" key="2">
    <source>
        <dbReference type="ARBA" id="ARBA00022679"/>
    </source>
</evidence>
<keyword evidence="2" id="KW-0808">Transferase</keyword>
<dbReference type="EMBL" id="BMAO01023210">
    <property type="protein sequence ID" value="GFQ87350.1"/>
    <property type="molecule type" value="Genomic_DNA"/>
</dbReference>
<feature type="domain" description="Sulfotransferase" evidence="3">
    <location>
        <begin position="23"/>
        <end position="121"/>
    </location>
</feature>
<evidence type="ECO:0000313" key="5">
    <source>
        <dbReference type="Proteomes" id="UP000887116"/>
    </source>
</evidence>
<dbReference type="Proteomes" id="UP000887116">
    <property type="component" value="Unassembled WGS sequence"/>
</dbReference>
<comment type="similarity">
    <text evidence="1">Belongs to the sulfotransferase 1 family.</text>
</comment>
<dbReference type="Gene3D" id="3.40.50.300">
    <property type="entry name" value="P-loop containing nucleotide triphosphate hydrolases"/>
    <property type="match status" value="2"/>
</dbReference>
<keyword evidence="5" id="KW-1185">Reference proteome</keyword>
<dbReference type="InterPro" id="IPR027417">
    <property type="entry name" value="P-loop_NTPase"/>
</dbReference>
<sequence length="277" mass="32283">MRLPPIAVSEIYREAVKFNPEKEDIIVTTYPKCGTTWTLQIVSLILRNGEPFTNKEEYFSYIPCLELTPMEKISQMSKPRLFKTHLPFEPLKYNPEAKYIYVTRHPADLIVSYYHHLRFFAICFFTDGTLEVVLNLFMLNTFESIKSDHRGACLKIAHFLGEEYHKHLLDDDEALLKKVLEYSSVEYMKATVNEFWKDLLNVVPSEEHQKRNPVMKKAAEILQEAKEKGLTSKGMFIRKGMAGEGKESLSEAQLDRLKEHIRNRTVDSEVMSLWNNI</sequence>
<proteinExistence type="inferred from homology"/>
<evidence type="ECO:0000256" key="1">
    <source>
        <dbReference type="ARBA" id="ARBA00005771"/>
    </source>
</evidence>
<evidence type="ECO:0000259" key="3">
    <source>
        <dbReference type="Pfam" id="PF00685"/>
    </source>
</evidence>
<evidence type="ECO:0000313" key="4">
    <source>
        <dbReference type="EMBL" id="GFQ87350.1"/>
    </source>
</evidence>
<dbReference type="AlphaFoldDB" id="A0A8X6KUT0"/>
<reference evidence="4" key="1">
    <citation type="submission" date="2020-07" db="EMBL/GenBank/DDBJ databases">
        <title>Multicomponent nature underlies the extraordinary mechanical properties of spider dragline silk.</title>
        <authorList>
            <person name="Kono N."/>
            <person name="Nakamura H."/>
            <person name="Mori M."/>
            <person name="Yoshida Y."/>
            <person name="Ohtoshi R."/>
            <person name="Malay A.D."/>
            <person name="Moran D.A.P."/>
            <person name="Tomita M."/>
            <person name="Numata K."/>
            <person name="Arakawa K."/>
        </authorList>
    </citation>
    <scope>NUCLEOTIDE SEQUENCE</scope>
</reference>
<organism evidence="4 5">
    <name type="scientific">Trichonephila clavata</name>
    <name type="common">Joro spider</name>
    <name type="synonym">Nephila clavata</name>
    <dbReference type="NCBI Taxonomy" id="2740835"/>
    <lineage>
        <taxon>Eukaryota</taxon>
        <taxon>Metazoa</taxon>
        <taxon>Ecdysozoa</taxon>
        <taxon>Arthropoda</taxon>
        <taxon>Chelicerata</taxon>
        <taxon>Arachnida</taxon>
        <taxon>Araneae</taxon>
        <taxon>Araneomorphae</taxon>
        <taxon>Entelegynae</taxon>
        <taxon>Araneoidea</taxon>
        <taxon>Nephilidae</taxon>
        <taxon>Trichonephila</taxon>
    </lineage>
</organism>
<dbReference type="Pfam" id="PF00685">
    <property type="entry name" value="Sulfotransfer_1"/>
    <property type="match status" value="1"/>
</dbReference>
<dbReference type="SUPFAM" id="SSF52540">
    <property type="entry name" value="P-loop containing nucleoside triphosphate hydrolases"/>
    <property type="match status" value="1"/>
</dbReference>
<accession>A0A8X6KUT0</accession>
<comment type="caution">
    <text evidence="4">The sequence shown here is derived from an EMBL/GenBank/DDBJ whole genome shotgun (WGS) entry which is preliminary data.</text>
</comment>
<dbReference type="PANTHER" id="PTHR11783">
    <property type="entry name" value="SULFOTRANSFERASE SULT"/>
    <property type="match status" value="1"/>
</dbReference>
<dbReference type="InterPro" id="IPR000863">
    <property type="entry name" value="Sulfotransferase_dom"/>
</dbReference>
<dbReference type="OrthoDB" id="205623at2759"/>
<name>A0A8X6KUT0_TRICU</name>
<dbReference type="GO" id="GO:0008146">
    <property type="term" value="F:sulfotransferase activity"/>
    <property type="evidence" value="ECO:0007669"/>
    <property type="project" value="InterPro"/>
</dbReference>
<protein>
    <submittedName>
        <fullName evidence="4">Sulfotransferase 1C4</fullName>
    </submittedName>
</protein>
<gene>
    <name evidence="4" type="primary">SULT1C4</name>
    <name evidence="4" type="ORF">TNCT_598822</name>
</gene>